<feature type="compositionally biased region" description="Basic and acidic residues" evidence="1">
    <location>
        <begin position="262"/>
        <end position="271"/>
    </location>
</feature>
<dbReference type="AlphaFoldDB" id="A0A164HGL4"/>
<evidence type="ECO:0000313" key="4">
    <source>
        <dbReference type="Proteomes" id="UP000076512"/>
    </source>
</evidence>
<feature type="region of interest" description="Disordered" evidence="1">
    <location>
        <begin position="236"/>
        <end position="271"/>
    </location>
</feature>
<comment type="caution">
    <text evidence="3">The sequence shown here is derived from an EMBL/GenBank/DDBJ whole genome shotgun (WGS) entry which is preliminary data.</text>
</comment>
<name>A0A164HGL4_9NOCA</name>
<evidence type="ECO:0000256" key="1">
    <source>
        <dbReference type="SAM" id="MobiDB-lite"/>
    </source>
</evidence>
<accession>A0A164HGL4</accession>
<dbReference type="EMBL" id="LWGR01000021">
    <property type="protein sequence ID" value="KZM68495.1"/>
    <property type="molecule type" value="Genomic_DNA"/>
</dbReference>
<dbReference type="Proteomes" id="UP000076512">
    <property type="component" value="Unassembled WGS sequence"/>
</dbReference>
<evidence type="ECO:0000313" key="3">
    <source>
        <dbReference type="EMBL" id="KZM68495.1"/>
    </source>
</evidence>
<keyword evidence="4" id="KW-1185">Reference proteome</keyword>
<evidence type="ECO:0000259" key="2">
    <source>
        <dbReference type="Pfam" id="PF13408"/>
    </source>
</evidence>
<sequence length="271" mass="31101">MLGVVYCNCGAAFTRISKEDRNYFYFRCGRERGQACKDRTVRGDFLESTIREFFLQGHLAHRRVTQRKFVPGNDRSEEFEQIQTSIRNMRRNYEKGYYKGEEDEYEAKMDGLVAKRDRIESEGVVIRGGYVTEDTGRTWGDLFSESEDWSVIQEAVKDAGIRLMVEGTYPLIVRVDDPNERDGIPYFSVEMKRAPDLRSNQYRIWAAIQKDPEANDTVIGSRLGVHPVTVGRWRKRMPADGIDPKPEPQYWIEPFGGTPDPGESHPGDAAA</sequence>
<gene>
    <name evidence="3" type="ORF">AWN90_11540</name>
</gene>
<protein>
    <recommendedName>
        <fullName evidence="2">Recombinase zinc beta ribbon domain-containing protein</fullName>
    </recommendedName>
</protein>
<reference evidence="3 4" key="1">
    <citation type="submission" date="2016-04" db="EMBL/GenBank/DDBJ databases">
        <authorList>
            <person name="Evans L.H."/>
            <person name="Alamgir A."/>
            <person name="Owens N."/>
            <person name="Weber N.D."/>
            <person name="Virtaneva K."/>
            <person name="Barbian K."/>
            <person name="Babar A."/>
            <person name="Rosenke K."/>
        </authorList>
    </citation>
    <scope>NUCLEOTIDE SEQUENCE [LARGE SCALE GENOMIC DNA]</scope>
    <source>
        <strain evidence="3 4">IFM 0406</strain>
    </source>
</reference>
<dbReference type="Pfam" id="PF13408">
    <property type="entry name" value="Zn_ribbon_recom"/>
    <property type="match status" value="1"/>
</dbReference>
<organism evidence="3 4">
    <name type="scientific">Nocardia terpenica</name>
    <dbReference type="NCBI Taxonomy" id="455432"/>
    <lineage>
        <taxon>Bacteria</taxon>
        <taxon>Bacillati</taxon>
        <taxon>Actinomycetota</taxon>
        <taxon>Actinomycetes</taxon>
        <taxon>Mycobacteriales</taxon>
        <taxon>Nocardiaceae</taxon>
        <taxon>Nocardia</taxon>
    </lineage>
</organism>
<feature type="domain" description="Recombinase zinc beta ribbon" evidence="2">
    <location>
        <begin position="3"/>
        <end position="51"/>
    </location>
</feature>
<proteinExistence type="predicted"/>
<dbReference type="InterPro" id="IPR025827">
    <property type="entry name" value="Zn_ribbon_recom_dom"/>
</dbReference>